<dbReference type="Pfam" id="PF02729">
    <property type="entry name" value="OTCace_N"/>
    <property type="match status" value="1"/>
</dbReference>
<proteinExistence type="inferred from homology"/>
<dbReference type="RefSeq" id="WP_380625424.1">
    <property type="nucleotide sequence ID" value="NZ_JBHSDK010000061.1"/>
</dbReference>
<comment type="caution">
    <text evidence="11">The sequence shown here is derived from an EMBL/GenBank/DDBJ whole genome shotgun (WGS) entry which is preliminary data.</text>
</comment>
<dbReference type="SUPFAM" id="SSF53671">
    <property type="entry name" value="Aspartate/ornithine carbamoyltransferase"/>
    <property type="match status" value="1"/>
</dbReference>
<dbReference type="PRINTS" id="PR00102">
    <property type="entry name" value="OTCASE"/>
</dbReference>
<dbReference type="NCBIfam" id="NF001986">
    <property type="entry name" value="PRK00779.1"/>
    <property type="match status" value="1"/>
</dbReference>
<comment type="catalytic activity">
    <reaction evidence="6 7">
        <text>carbamoyl phosphate + L-ornithine = L-citrulline + phosphate + H(+)</text>
        <dbReference type="Rhea" id="RHEA:19513"/>
        <dbReference type="ChEBI" id="CHEBI:15378"/>
        <dbReference type="ChEBI" id="CHEBI:43474"/>
        <dbReference type="ChEBI" id="CHEBI:46911"/>
        <dbReference type="ChEBI" id="CHEBI:57743"/>
        <dbReference type="ChEBI" id="CHEBI:58228"/>
        <dbReference type="EC" id="2.1.3.3"/>
    </reaction>
</comment>
<keyword evidence="5 7" id="KW-0808">Transferase</keyword>
<evidence type="ECO:0000256" key="8">
    <source>
        <dbReference type="SAM" id="MobiDB-lite"/>
    </source>
</evidence>
<dbReference type="Pfam" id="PF00185">
    <property type="entry name" value="OTCace"/>
    <property type="match status" value="1"/>
</dbReference>
<organism evidence="11 12">
    <name type="scientific">Salininema proteolyticum</name>
    <dbReference type="NCBI Taxonomy" id="1607685"/>
    <lineage>
        <taxon>Bacteria</taxon>
        <taxon>Bacillati</taxon>
        <taxon>Actinomycetota</taxon>
        <taxon>Actinomycetes</taxon>
        <taxon>Glycomycetales</taxon>
        <taxon>Glycomycetaceae</taxon>
        <taxon>Salininema</taxon>
    </lineage>
</organism>
<dbReference type="InterPro" id="IPR002292">
    <property type="entry name" value="Orn/put_carbamltrans"/>
</dbReference>
<feature type="binding site" evidence="7">
    <location>
        <begin position="60"/>
        <end position="63"/>
    </location>
    <ligand>
        <name>carbamoyl phosphate</name>
        <dbReference type="ChEBI" id="CHEBI:58228"/>
    </ligand>
</feature>
<dbReference type="InterPro" id="IPR036901">
    <property type="entry name" value="Asp/Orn_carbamoylTrfase_sf"/>
</dbReference>
<comment type="subcellular location">
    <subcellularLocation>
        <location evidence="7">Cytoplasm</location>
    </subcellularLocation>
</comment>
<feature type="compositionally biased region" description="Basic and acidic residues" evidence="8">
    <location>
        <begin position="1"/>
        <end position="10"/>
    </location>
</feature>
<evidence type="ECO:0000256" key="6">
    <source>
        <dbReference type="ARBA" id="ARBA00048772"/>
    </source>
</evidence>
<dbReference type="PANTHER" id="PTHR45753">
    <property type="entry name" value="ORNITHINE CARBAMOYLTRANSFERASE, MITOCHONDRIAL"/>
    <property type="match status" value="1"/>
</dbReference>
<evidence type="ECO:0000256" key="4">
    <source>
        <dbReference type="ARBA" id="ARBA00016634"/>
    </source>
</evidence>
<evidence type="ECO:0000313" key="11">
    <source>
        <dbReference type="EMBL" id="MFC4337934.1"/>
    </source>
</evidence>
<evidence type="ECO:0000256" key="3">
    <source>
        <dbReference type="ARBA" id="ARBA00013007"/>
    </source>
</evidence>
<feature type="domain" description="Aspartate/ornithine carbamoyltransferase Asp/Orn-binding" evidence="9">
    <location>
        <begin position="157"/>
        <end position="309"/>
    </location>
</feature>
<dbReference type="InterPro" id="IPR024904">
    <property type="entry name" value="OTCase_ArgI"/>
</dbReference>
<feature type="binding site" evidence="7">
    <location>
        <begin position="138"/>
        <end position="141"/>
    </location>
    <ligand>
        <name>carbamoyl phosphate</name>
        <dbReference type="ChEBI" id="CHEBI:58228"/>
    </ligand>
</feature>
<feature type="binding site" evidence="7">
    <location>
        <begin position="237"/>
        <end position="238"/>
    </location>
    <ligand>
        <name>L-ornithine</name>
        <dbReference type="ChEBI" id="CHEBI:46911"/>
    </ligand>
</feature>
<feature type="binding site" evidence="7">
    <location>
        <position position="233"/>
    </location>
    <ligand>
        <name>L-ornithine</name>
        <dbReference type="ChEBI" id="CHEBI:46911"/>
    </ligand>
</feature>
<dbReference type="InterPro" id="IPR006130">
    <property type="entry name" value="Asp/Orn_carbamoylTrfase"/>
</dbReference>
<feature type="binding site" evidence="7">
    <location>
        <position position="87"/>
    </location>
    <ligand>
        <name>carbamoyl phosphate</name>
        <dbReference type="ChEBI" id="CHEBI:58228"/>
    </ligand>
</feature>
<reference evidence="12" key="1">
    <citation type="journal article" date="2019" name="Int. J. Syst. Evol. Microbiol.">
        <title>The Global Catalogue of Microorganisms (GCM) 10K type strain sequencing project: providing services to taxonomists for standard genome sequencing and annotation.</title>
        <authorList>
            <consortium name="The Broad Institute Genomics Platform"/>
            <consortium name="The Broad Institute Genome Sequencing Center for Infectious Disease"/>
            <person name="Wu L."/>
            <person name="Ma J."/>
        </authorList>
    </citation>
    <scope>NUCLEOTIDE SEQUENCE [LARGE SCALE GENOMIC DNA]</scope>
    <source>
        <strain evidence="12">IBRC-M 10908</strain>
    </source>
</reference>
<feature type="binding site" evidence="7">
    <location>
        <position position="299"/>
    </location>
    <ligand>
        <name>carbamoyl phosphate</name>
        <dbReference type="ChEBI" id="CHEBI:58228"/>
    </ligand>
</feature>
<dbReference type="HAMAP" id="MF_01109">
    <property type="entry name" value="OTCase"/>
    <property type="match status" value="1"/>
</dbReference>
<comment type="similarity">
    <text evidence="2 7">Belongs to the aspartate/ornithine carbamoyltransferase superfamily. OTCase family.</text>
</comment>
<dbReference type="EC" id="2.1.3.3" evidence="3 7"/>
<sequence>MSEPHPEKDSPAPFHFLEDGDLSPSQQAEVLRLAADYKSGEETGRPLEGRSVAVVFEKPSTRTRVSFEVAVRQLGAHPVMIDAQTTQLGRGETIGDLGKVLSRYVDAIVLRTFEDDRIAELAEGAGVPVVNALTDGWHPCQTLADLQTVAENRPLAGTRLAYLGDGSNNVAASLLVAGTTAGIEVTVCGPEDQAPAPAVVARAEAIAARTGGAVHITSDIETAATGAHVLYTDVWSSMGQATSPEQLANLRNYQLNEQVLAIAPEAVVLHCLPAHRGEEITDEVIDGPSSRVFDQAENRLHAQKALLTYLTGER</sequence>
<evidence type="ECO:0000259" key="9">
    <source>
        <dbReference type="Pfam" id="PF00185"/>
    </source>
</evidence>
<feature type="binding site" evidence="7">
    <location>
        <position position="169"/>
    </location>
    <ligand>
        <name>L-ornithine</name>
        <dbReference type="ChEBI" id="CHEBI:46911"/>
    </ligand>
</feature>
<dbReference type="PROSITE" id="PS00097">
    <property type="entry name" value="CARBAMOYLTRANSFERASE"/>
    <property type="match status" value="1"/>
</dbReference>
<evidence type="ECO:0000256" key="5">
    <source>
        <dbReference type="ARBA" id="ARBA00022679"/>
    </source>
</evidence>
<dbReference type="NCBIfam" id="TIGR00658">
    <property type="entry name" value="orni_carb_tr"/>
    <property type="match status" value="1"/>
</dbReference>
<dbReference type="EMBL" id="JBHSDK010000061">
    <property type="protein sequence ID" value="MFC4337934.1"/>
    <property type="molecule type" value="Genomic_DNA"/>
</dbReference>
<keyword evidence="12" id="KW-1185">Reference proteome</keyword>
<feature type="binding site" evidence="7">
    <location>
        <begin position="271"/>
        <end position="272"/>
    </location>
    <ligand>
        <name>carbamoyl phosphate</name>
        <dbReference type="ChEBI" id="CHEBI:58228"/>
    </ligand>
</feature>
<dbReference type="Gene3D" id="3.40.50.1370">
    <property type="entry name" value="Aspartate/ornithine carbamoyltransferase"/>
    <property type="match status" value="2"/>
</dbReference>
<dbReference type="Proteomes" id="UP001595823">
    <property type="component" value="Unassembled WGS sequence"/>
</dbReference>
<protein>
    <recommendedName>
        <fullName evidence="4 7">Ornithine carbamoyltransferase</fullName>
        <shortName evidence="7">OTCase</shortName>
        <ecNumber evidence="3 7">2.1.3.3</ecNumber>
    </recommendedName>
</protein>
<evidence type="ECO:0000259" key="10">
    <source>
        <dbReference type="Pfam" id="PF02729"/>
    </source>
</evidence>
<dbReference type="PRINTS" id="PR00100">
    <property type="entry name" value="AOTCASE"/>
</dbReference>
<keyword evidence="7" id="KW-0963">Cytoplasm</keyword>
<dbReference type="PANTHER" id="PTHR45753:SF3">
    <property type="entry name" value="ORNITHINE TRANSCARBAMYLASE, MITOCHONDRIAL"/>
    <property type="match status" value="1"/>
</dbReference>
<dbReference type="InterPro" id="IPR006131">
    <property type="entry name" value="Asp_carbamoyltransf_Asp/Orn-bd"/>
</dbReference>
<feature type="region of interest" description="Disordered" evidence="8">
    <location>
        <begin position="1"/>
        <end position="20"/>
    </location>
</feature>
<feature type="binding site" evidence="7">
    <location>
        <position position="111"/>
    </location>
    <ligand>
        <name>carbamoyl phosphate</name>
        <dbReference type="ChEBI" id="CHEBI:58228"/>
    </ligand>
</feature>
<dbReference type="GO" id="GO:0004585">
    <property type="term" value="F:ornithine carbamoyltransferase activity"/>
    <property type="evidence" value="ECO:0007669"/>
    <property type="project" value="UniProtKB-EC"/>
</dbReference>
<evidence type="ECO:0000256" key="7">
    <source>
        <dbReference type="HAMAP-Rule" id="MF_01109"/>
    </source>
</evidence>
<gene>
    <name evidence="11" type="primary">argF</name>
    <name evidence="11" type="ORF">ACFPET_22325</name>
</gene>
<comment type="pathway">
    <text evidence="1">Amino-acid biosynthesis; L-arginine biosynthesis; L-arginine from L-ornithine and carbamoyl phosphate: step 1/3.</text>
</comment>
<feature type="domain" description="Aspartate/ornithine carbamoyltransferase carbamoyl-P binding" evidence="10">
    <location>
        <begin position="15"/>
        <end position="151"/>
    </location>
</feature>
<name>A0ABV8U479_9ACTN</name>
<evidence type="ECO:0000256" key="2">
    <source>
        <dbReference type="ARBA" id="ARBA00007805"/>
    </source>
</evidence>
<dbReference type="InterPro" id="IPR006132">
    <property type="entry name" value="Asp/Orn_carbamoyltranf_P-bd"/>
</dbReference>
<evidence type="ECO:0000256" key="1">
    <source>
        <dbReference type="ARBA" id="ARBA00004975"/>
    </source>
</evidence>
<evidence type="ECO:0000313" key="12">
    <source>
        <dbReference type="Proteomes" id="UP001595823"/>
    </source>
</evidence>
<accession>A0ABV8U479</accession>